<sequence>MSKEQILDLIRSQEAEMYQELLEMREAFGPDDRGTRHAAAQWAAINNLLETIEEHENN</sequence>
<proteinExistence type="predicted"/>
<dbReference type="EMBL" id="LR798325">
    <property type="protein sequence ID" value="CAB5224232.1"/>
    <property type="molecule type" value="Genomic_DNA"/>
</dbReference>
<organism evidence="1">
    <name type="scientific">uncultured Caudovirales phage</name>
    <dbReference type="NCBI Taxonomy" id="2100421"/>
    <lineage>
        <taxon>Viruses</taxon>
        <taxon>Duplodnaviria</taxon>
        <taxon>Heunggongvirae</taxon>
        <taxon>Uroviricota</taxon>
        <taxon>Caudoviricetes</taxon>
        <taxon>Peduoviridae</taxon>
        <taxon>Maltschvirus</taxon>
        <taxon>Maltschvirus maltsch</taxon>
    </lineage>
</organism>
<name>A0A6J7X200_9CAUD</name>
<protein>
    <submittedName>
        <fullName evidence="1">Uncharacterized protein</fullName>
    </submittedName>
</protein>
<gene>
    <name evidence="1" type="ORF">UFOVP391_39</name>
</gene>
<evidence type="ECO:0000313" key="1">
    <source>
        <dbReference type="EMBL" id="CAB5224232.1"/>
    </source>
</evidence>
<reference evidence="1" key="1">
    <citation type="submission" date="2020-05" db="EMBL/GenBank/DDBJ databases">
        <authorList>
            <person name="Chiriac C."/>
            <person name="Salcher M."/>
            <person name="Ghai R."/>
            <person name="Kavagutti S V."/>
        </authorList>
    </citation>
    <scope>NUCLEOTIDE SEQUENCE</scope>
</reference>
<accession>A0A6J7X200</accession>